<reference evidence="2 3" key="1">
    <citation type="submission" date="2024-03" db="EMBL/GenBank/DDBJ databases">
        <title>Human intestinal bacterial collection.</title>
        <authorList>
            <person name="Pauvert C."/>
            <person name="Hitch T.C.A."/>
            <person name="Clavel T."/>
        </authorList>
    </citation>
    <scope>NUCLEOTIDE SEQUENCE [LARGE SCALE GENOMIC DNA]</scope>
    <source>
        <strain evidence="2 3">CLA-AP-H34</strain>
    </source>
</reference>
<sequence length="201" mass="20921">MTRKEYLEQLRALLTGRVPAEELEHMLAYYEEYFDEAGADGEQRVIAELGTPAELVSRVLGEQRAKSAPQESDPFAKPVSRQGGGLWKVLLAVCAAPVAIPLLLVVLALAALAVILVAGLVIGVVVGGVALIGMGIVTACAGISVLFTAGLPTVMFFCGMGLLASGVGLLLIAGGFLLGGLCLRGLTAALGRWLHRKEARA</sequence>
<feature type="transmembrane region" description="Helical" evidence="1">
    <location>
        <begin position="85"/>
        <end position="104"/>
    </location>
</feature>
<protein>
    <submittedName>
        <fullName evidence="2">DUF1700 domain-containing protein</fullName>
    </submittedName>
</protein>
<dbReference type="EMBL" id="JBBMFT010000001">
    <property type="protein sequence ID" value="MEQ2455592.1"/>
    <property type="molecule type" value="Genomic_DNA"/>
</dbReference>
<accession>A0ABV1ENV0</accession>
<evidence type="ECO:0000256" key="1">
    <source>
        <dbReference type="SAM" id="Phobius"/>
    </source>
</evidence>
<keyword evidence="3" id="KW-1185">Reference proteome</keyword>
<feature type="transmembrane region" description="Helical" evidence="1">
    <location>
        <begin position="139"/>
        <end position="163"/>
    </location>
</feature>
<feature type="transmembrane region" description="Helical" evidence="1">
    <location>
        <begin position="169"/>
        <end position="190"/>
    </location>
</feature>
<feature type="transmembrane region" description="Helical" evidence="1">
    <location>
        <begin position="110"/>
        <end position="132"/>
    </location>
</feature>
<keyword evidence="1" id="KW-1133">Transmembrane helix</keyword>
<keyword evidence="1" id="KW-0812">Transmembrane</keyword>
<keyword evidence="1" id="KW-0472">Membrane</keyword>
<evidence type="ECO:0000313" key="3">
    <source>
        <dbReference type="Proteomes" id="UP001440599"/>
    </source>
</evidence>
<proteinExistence type="predicted"/>
<gene>
    <name evidence="2" type="ORF">WMO45_03580</name>
</gene>
<dbReference type="Proteomes" id="UP001440599">
    <property type="component" value="Unassembled WGS sequence"/>
</dbReference>
<dbReference type="RefSeq" id="WP_349139258.1">
    <property type="nucleotide sequence ID" value="NZ_JBBMFT010000001.1"/>
</dbReference>
<organism evidence="2 3">
    <name type="scientific">Flavonifractor hominis</name>
    <dbReference type="NCBI Taxonomy" id="3133178"/>
    <lineage>
        <taxon>Bacteria</taxon>
        <taxon>Bacillati</taxon>
        <taxon>Bacillota</taxon>
        <taxon>Clostridia</taxon>
        <taxon>Eubacteriales</taxon>
        <taxon>Oscillospiraceae</taxon>
        <taxon>Flavonifractor</taxon>
    </lineage>
</organism>
<dbReference type="Pfam" id="PF22564">
    <property type="entry name" value="HAAS"/>
    <property type="match status" value="1"/>
</dbReference>
<name>A0ABV1ENV0_9FIRM</name>
<evidence type="ECO:0000313" key="2">
    <source>
        <dbReference type="EMBL" id="MEQ2455592.1"/>
    </source>
</evidence>
<comment type="caution">
    <text evidence="2">The sequence shown here is derived from an EMBL/GenBank/DDBJ whole genome shotgun (WGS) entry which is preliminary data.</text>
</comment>